<name>A0AAN8EF84_9EURO</name>
<comment type="caution">
    <text evidence="3">The sequence shown here is derived from an EMBL/GenBank/DDBJ whole genome shotgun (WGS) entry which is preliminary data.</text>
</comment>
<evidence type="ECO:0000256" key="1">
    <source>
        <dbReference type="ARBA" id="ARBA00006964"/>
    </source>
</evidence>
<dbReference type="EMBL" id="JAKLMC020000009">
    <property type="protein sequence ID" value="KAK5954299.1"/>
    <property type="molecule type" value="Genomic_DNA"/>
</dbReference>
<feature type="region of interest" description="Disordered" evidence="2">
    <location>
        <begin position="186"/>
        <end position="205"/>
    </location>
</feature>
<reference evidence="3 4" key="1">
    <citation type="submission" date="2022-12" db="EMBL/GenBank/DDBJ databases">
        <title>Genomic features and morphological characterization of a novel Knufia sp. strain isolated from spacecraft assembly facility.</title>
        <authorList>
            <person name="Teixeira M."/>
            <person name="Chander A.M."/>
            <person name="Stajich J.E."/>
            <person name="Venkateswaran K."/>
        </authorList>
    </citation>
    <scope>NUCLEOTIDE SEQUENCE [LARGE SCALE GENOMIC DNA]</scope>
    <source>
        <strain evidence="3 4">FJI-L2-BK-P2</strain>
    </source>
</reference>
<dbReference type="Proteomes" id="UP001316803">
    <property type="component" value="Unassembled WGS sequence"/>
</dbReference>
<dbReference type="InterPro" id="IPR036069">
    <property type="entry name" value="DUF34/NIF3_sf"/>
</dbReference>
<dbReference type="AlphaFoldDB" id="A0AAN8EF84"/>
<protein>
    <submittedName>
        <fullName evidence="3">Uncharacterized protein</fullName>
    </submittedName>
</protein>
<keyword evidence="4" id="KW-1185">Reference proteome</keyword>
<comment type="similarity">
    <text evidence="1">Belongs to the GTP cyclohydrolase I type 2/NIF3 family.</text>
</comment>
<dbReference type="Pfam" id="PF01784">
    <property type="entry name" value="DUF34_NIF3"/>
    <property type="match status" value="1"/>
</dbReference>
<organism evidence="3 4">
    <name type="scientific">Knufia fluminis</name>
    <dbReference type="NCBI Taxonomy" id="191047"/>
    <lineage>
        <taxon>Eukaryota</taxon>
        <taxon>Fungi</taxon>
        <taxon>Dikarya</taxon>
        <taxon>Ascomycota</taxon>
        <taxon>Pezizomycotina</taxon>
        <taxon>Eurotiomycetes</taxon>
        <taxon>Chaetothyriomycetidae</taxon>
        <taxon>Chaetothyriales</taxon>
        <taxon>Trichomeriaceae</taxon>
        <taxon>Knufia</taxon>
    </lineage>
</organism>
<dbReference type="SUPFAM" id="SSF102705">
    <property type="entry name" value="NIF3 (NGG1p interacting factor 3)-like"/>
    <property type="match status" value="1"/>
</dbReference>
<dbReference type="InterPro" id="IPR002678">
    <property type="entry name" value="DUF34/NIF3"/>
</dbReference>
<dbReference type="Gene3D" id="3.40.1390.30">
    <property type="entry name" value="NIF3 (NGG1p interacting factor 3)-like"/>
    <property type="match status" value="1"/>
</dbReference>
<evidence type="ECO:0000313" key="3">
    <source>
        <dbReference type="EMBL" id="KAK5954299.1"/>
    </source>
</evidence>
<gene>
    <name evidence="3" type="ORF">OHC33_004872</name>
</gene>
<evidence type="ECO:0000256" key="2">
    <source>
        <dbReference type="SAM" id="MobiDB-lite"/>
    </source>
</evidence>
<sequence>MPPARHLPTHAELTTFLQTHLPPQLPVTITTTKKDGTIHTTTKADVPFLYHTPRHQSYTPTRHIASRIILSITPTSGVYSALHAPHPRSSVSSPVVFLHRPWSLNRSSVPHDALVLASHSSFDTHLTVGWNVALARRLDIDVDGAICIKGYKGEPERKIGLVGRLRTPTALSVIVDTVRREFNGQGELHEHVPVGPEGEDPSSSSSKIEVIAIMNAFHAEEVDRVMDVASDAKWVGDVGDGSQVLYLTGAAREPGLEAAARVNMPAVCVGHRACEEWGISYLAEVMRRRWPELDIVTVLEDEAEVASAKVKHGEAVH</sequence>
<accession>A0AAN8EF84</accession>
<evidence type="ECO:0000313" key="4">
    <source>
        <dbReference type="Proteomes" id="UP001316803"/>
    </source>
</evidence>
<proteinExistence type="inferred from homology"/>